<evidence type="ECO:0000313" key="4">
    <source>
        <dbReference type="Proteomes" id="UP000199564"/>
    </source>
</evidence>
<dbReference type="Gene3D" id="3.40.50.2300">
    <property type="match status" value="1"/>
</dbReference>
<dbReference type="SUPFAM" id="SSF52172">
    <property type="entry name" value="CheY-like"/>
    <property type="match status" value="1"/>
</dbReference>
<dbReference type="InterPro" id="IPR011006">
    <property type="entry name" value="CheY-like_superfamily"/>
</dbReference>
<feature type="modified residue" description="4-aspartylphosphate" evidence="1">
    <location>
        <position position="58"/>
    </location>
</feature>
<dbReference type="STRING" id="226506.SAMN04488519_101216"/>
<dbReference type="PANTHER" id="PTHR45526">
    <property type="entry name" value="TRANSCRIPTIONAL REGULATORY PROTEIN DPIA"/>
    <property type="match status" value="1"/>
</dbReference>
<gene>
    <name evidence="3" type="ORF">SAMN04488519_101216</name>
</gene>
<sequence length="127" mass="14894">MANFNLIIVDDDPNFLFIHDVLAKKSDFHQTPLKFEDGYDAIRFLEENMDKNHLLFLDIYMKTIDGWGVLDFIENKNIPEKIKVILISSSVNVADKNKAMEYSSVIDYIEKPLPFEYLNMLKEQVIF</sequence>
<dbReference type="InterPro" id="IPR051271">
    <property type="entry name" value="2C-system_Tx_regulators"/>
</dbReference>
<dbReference type="Pfam" id="PF00072">
    <property type="entry name" value="Response_reg"/>
    <property type="match status" value="1"/>
</dbReference>
<feature type="domain" description="Response regulatory" evidence="2">
    <location>
        <begin position="5"/>
        <end position="126"/>
    </location>
</feature>
<dbReference type="GO" id="GO:0000156">
    <property type="term" value="F:phosphorelay response regulator activity"/>
    <property type="evidence" value="ECO:0007669"/>
    <property type="project" value="TreeGrafter"/>
</dbReference>
<reference evidence="4" key="1">
    <citation type="submission" date="2016-10" db="EMBL/GenBank/DDBJ databases">
        <authorList>
            <person name="Varghese N."/>
            <person name="Submissions S."/>
        </authorList>
    </citation>
    <scope>NUCLEOTIDE SEQUENCE [LARGE SCALE GENOMIC DNA]</scope>
    <source>
        <strain evidence="4">DSM 15282</strain>
    </source>
</reference>
<keyword evidence="1" id="KW-0597">Phosphoprotein</keyword>
<proteinExistence type="predicted"/>
<dbReference type="PROSITE" id="PS50110">
    <property type="entry name" value="RESPONSE_REGULATORY"/>
    <property type="match status" value="1"/>
</dbReference>
<dbReference type="CDD" id="cd00156">
    <property type="entry name" value="REC"/>
    <property type="match status" value="1"/>
</dbReference>
<accession>A0A1I5AMQ3</accession>
<dbReference type="EMBL" id="FOVW01000001">
    <property type="protein sequence ID" value="SFN63723.1"/>
    <property type="molecule type" value="Genomic_DNA"/>
</dbReference>
<dbReference type="Proteomes" id="UP000199564">
    <property type="component" value="Unassembled WGS sequence"/>
</dbReference>
<evidence type="ECO:0000256" key="1">
    <source>
        <dbReference type="PROSITE-ProRule" id="PRU00169"/>
    </source>
</evidence>
<evidence type="ECO:0000313" key="3">
    <source>
        <dbReference type="EMBL" id="SFN63723.1"/>
    </source>
</evidence>
<name>A0A1I5AMQ3_9BACT</name>
<dbReference type="RefSeq" id="WP_091649089.1">
    <property type="nucleotide sequence ID" value="NZ_FOVW01000001.1"/>
</dbReference>
<dbReference type="PANTHER" id="PTHR45526:SF1">
    <property type="entry name" value="TRANSCRIPTIONAL REGULATORY PROTEIN DCUR-RELATED"/>
    <property type="match status" value="1"/>
</dbReference>
<evidence type="ECO:0000259" key="2">
    <source>
        <dbReference type="PROSITE" id="PS50110"/>
    </source>
</evidence>
<dbReference type="SMART" id="SM00448">
    <property type="entry name" value="REC"/>
    <property type="match status" value="1"/>
</dbReference>
<protein>
    <submittedName>
        <fullName evidence="3">Response regulator receiver domain-containing protein</fullName>
    </submittedName>
</protein>
<dbReference type="InterPro" id="IPR001789">
    <property type="entry name" value="Sig_transdc_resp-reg_receiver"/>
</dbReference>
<organism evidence="3 4">
    <name type="scientific">Algoriphagus ornithinivorans</name>
    <dbReference type="NCBI Taxonomy" id="226506"/>
    <lineage>
        <taxon>Bacteria</taxon>
        <taxon>Pseudomonadati</taxon>
        <taxon>Bacteroidota</taxon>
        <taxon>Cytophagia</taxon>
        <taxon>Cytophagales</taxon>
        <taxon>Cyclobacteriaceae</taxon>
        <taxon>Algoriphagus</taxon>
    </lineage>
</organism>
<dbReference type="AlphaFoldDB" id="A0A1I5AMQ3"/>
<keyword evidence="4" id="KW-1185">Reference proteome</keyword>